<keyword evidence="8 10" id="KW-1133">Transmembrane helix</keyword>
<evidence type="ECO:0000256" key="1">
    <source>
        <dbReference type="ARBA" id="ARBA00004141"/>
    </source>
</evidence>
<evidence type="ECO:0000256" key="7">
    <source>
        <dbReference type="ARBA" id="ARBA00022692"/>
    </source>
</evidence>
<gene>
    <name evidence="11" type="ORF">GOP47_0019334</name>
</gene>
<evidence type="ECO:0000256" key="9">
    <source>
        <dbReference type="ARBA" id="ARBA00023136"/>
    </source>
</evidence>
<evidence type="ECO:0000256" key="3">
    <source>
        <dbReference type="ARBA" id="ARBA00012151"/>
    </source>
</evidence>
<proteinExistence type="inferred from homology"/>
<organism evidence="11 12">
    <name type="scientific">Adiantum capillus-veneris</name>
    <name type="common">Maidenhair fern</name>
    <dbReference type="NCBI Taxonomy" id="13818"/>
    <lineage>
        <taxon>Eukaryota</taxon>
        <taxon>Viridiplantae</taxon>
        <taxon>Streptophyta</taxon>
        <taxon>Embryophyta</taxon>
        <taxon>Tracheophyta</taxon>
        <taxon>Polypodiopsida</taxon>
        <taxon>Polypodiidae</taxon>
        <taxon>Polypodiales</taxon>
        <taxon>Pteridineae</taxon>
        <taxon>Pteridaceae</taxon>
        <taxon>Vittarioideae</taxon>
        <taxon>Adiantum</taxon>
    </lineage>
</organism>
<feature type="transmembrane region" description="Helical" evidence="10">
    <location>
        <begin position="30"/>
        <end position="53"/>
    </location>
</feature>
<dbReference type="InterPro" id="IPR007269">
    <property type="entry name" value="ICMT_MeTrfase"/>
</dbReference>
<dbReference type="PROSITE" id="PS51564">
    <property type="entry name" value="SAM_ICMT"/>
    <property type="match status" value="1"/>
</dbReference>
<keyword evidence="6 10" id="KW-0949">S-adenosyl-L-methionine</keyword>
<evidence type="ECO:0000313" key="12">
    <source>
        <dbReference type="Proteomes" id="UP000886520"/>
    </source>
</evidence>
<comment type="subcellular location">
    <subcellularLocation>
        <location evidence="10">Endoplasmic reticulum membrane</location>
        <topology evidence="10">Multi-pass membrane protein</topology>
    </subcellularLocation>
    <subcellularLocation>
        <location evidence="1">Membrane</location>
        <topology evidence="1">Multi-pass membrane protein</topology>
    </subcellularLocation>
</comment>
<keyword evidence="10" id="KW-0256">Endoplasmic reticulum</keyword>
<keyword evidence="5" id="KW-0808">Transferase</keyword>
<evidence type="ECO:0000256" key="2">
    <source>
        <dbReference type="ARBA" id="ARBA00009140"/>
    </source>
</evidence>
<dbReference type="Pfam" id="PF04140">
    <property type="entry name" value="ICMT"/>
    <property type="match status" value="1"/>
</dbReference>
<dbReference type="PANTHER" id="PTHR12714">
    <property type="entry name" value="PROTEIN-S ISOPRENYLCYSTEINE O-METHYLTRANSFERASE"/>
    <property type="match status" value="1"/>
</dbReference>
<evidence type="ECO:0000256" key="4">
    <source>
        <dbReference type="ARBA" id="ARBA00022603"/>
    </source>
</evidence>
<dbReference type="EMBL" id="JABFUD020000018">
    <property type="protein sequence ID" value="KAI5066710.1"/>
    <property type="molecule type" value="Genomic_DNA"/>
</dbReference>
<name>A0A9D4UF23_ADICA</name>
<reference evidence="11" key="1">
    <citation type="submission" date="2021-01" db="EMBL/GenBank/DDBJ databases">
        <title>Adiantum capillus-veneris genome.</title>
        <authorList>
            <person name="Fang Y."/>
            <person name="Liao Q."/>
        </authorList>
    </citation>
    <scope>NUCLEOTIDE SEQUENCE</scope>
    <source>
        <strain evidence="11">H3</strain>
        <tissue evidence="11">Leaf</tissue>
    </source>
</reference>
<accession>A0A9D4UF23</accession>
<evidence type="ECO:0000256" key="10">
    <source>
        <dbReference type="RuleBase" id="RU362022"/>
    </source>
</evidence>
<comment type="caution">
    <text evidence="10">Lacks conserved residue(s) required for the propagation of feature annotation.</text>
</comment>
<dbReference type="AlphaFoldDB" id="A0A9D4UF23"/>
<dbReference type="GO" id="GO:0005789">
    <property type="term" value="C:endoplasmic reticulum membrane"/>
    <property type="evidence" value="ECO:0007669"/>
    <property type="project" value="UniProtKB-SubCell"/>
</dbReference>
<evidence type="ECO:0000313" key="11">
    <source>
        <dbReference type="EMBL" id="KAI5066710.1"/>
    </source>
</evidence>
<evidence type="ECO:0000256" key="8">
    <source>
        <dbReference type="ARBA" id="ARBA00022989"/>
    </source>
</evidence>
<evidence type="ECO:0000256" key="6">
    <source>
        <dbReference type="ARBA" id="ARBA00022691"/>
    </source>
</evidence>
<dbReference type="GO" id="GO:0004671">
    <property type="term" value="F:protein C-terminal S-isoprenylcysteine carboxyl O-methyltransferase activity"/>
    <property type="evidence" value="ECO:0007669"/>
    <property type="project" value="UniProtKB-EC"/>
</dbReference>
<keyword evidence="7 10" id="KW-0812">Transmembrane</keyword>
<dbReference type="PANTHER" id="PTHR12714:SF9">
    <property type="entry name" value="PROTEIN-S-ISOPRENYLCYSTEINE O-METHYLTRANSFERASE"/>
    <property type="match status" value="1"/>
</dbReference>
<dbReference type="EC" id="2.1.1.100" evidence="3 10"/>
<protein>
    <recommendedName>
        <fullName evidence="3 10">Protein-S-isoprenylcysteine O-methyltransferase</fullName>
        <ecNumber evidence="3 10">2.1.1.100</ecNumber>
    </recommendedName>
</protein>
<keyword evidence="12" id="KW-1185">Reference proteome</keyword>
<feature type="transmembrane region" description="Helical" evidence="10">
    <location>
        <begin position="154"/>
        <end position="177"/>
    </location>
</feature>
<comment type="caution">
    <text evidence="11">The sequence shown here is derived from an EMBL/GenBank/DDBJ whole genome shotgun (WGS) entry which is preliminary data.</text>
</comment>
<comment type="cofactor">
    <cofactor evidence="10">
        <name>Zn(2+)</name>
        <dbReference type="ChEBI" id="CHEBI:29105"/>
    </cofactor>
    <text evidence="10">Divalent metal cations. Probably Zn(2+).</text>
</comment>
<comment type="catalytic activity">
    <reaction evidence="10">
        <text>[protein]-C-terminal S-[(2E,6E)-farnesyl]-L-cysteine + S-adenosyl-L-methionine = [protein]-C-terminal S-[(2E,6E)-farnesyl]-L-cysteine methyl ester + S-adenosyl-L-homocysteine</text>
        <dbReference type="Rhea" id="RHEA:21672"/>
        <dbReference type="Rhea" id="RHEA-COMP:12125"/>
        <dbReference type="Rhea" id="RHEA-COMP:12126"/>
        <dbReference type="ChEBI" id="CHEBI:57856"/>
        <dbReference type="ChEBI" id="CHEBI:59789"/>
        <dbReference type="ChEBI" id="CHEBI:90510"/>
        <dbReference type="ChEBI" id="CHEBI:90511"/>
        <dbReference type="EC" id="2.1.1.100"/>
    </reaction>
</comment>
<dbReference type="Proteomes" id="UP000886520">
    <property type="component" value="Chromosome 18"/>
</dbReference>
<dbReference type="OrthoDB" id="422086at2759"/>
<keyword evidence="9 10" id="KW-0472">Membrane</keyword>
<dbReference type="GO" id="GO:0032259">
    <property type="term" value="P:methylation"/>
    <property type="evidence" value="ECO:0007669"/>
    <property type="project" value="UniProtKB-KW"/>
</dbReference>
<dbReference type="Gene3D" id="1.20.120.1630">
    <property type="match status" value="1"/>
</dbReference>
<keyword evidence="4 10" id="KW-0489">Methyltransferase</keyword>
<comment type="similarity">
    <text evidence="2 10">Belongs to the class VI-like SAM-binding methyltransferase superfamily. Isoprenylcysteine carboxyl methyltransferase family.</text>
</comment>
<dbReference type="InterPro" id="IPR025770">
    <property type="entry name" value="PPMT_MeTrfase"/>
</dbReference>
<evidence type="ECO:0000256" key="5">
    <source>
        <dbReference type="ARBA" id="ARBA00022679"/>
    </source>
</evidence>
<sequence>MMKTVNACFLYDQISASFDKLLAMAIAHPAQLICFFAALFFFHASEFLLALFFHGPSKVSSSSLLFSKQYLFAMVCGLLEYSIEGTFVPELKSNMQISYIGVALVITGEAVRKAAILTARQNFTHDIKIFHRENHELVTRGIYRFFRHPSYLGFFLWSIGTQVLLINPLCIVGYTLVTWRYFSQRILYEEFFLRQFFGRQYTEYANRVSSGIPFVK</sequence>